<protein>
    <recommendedName>
        <fullName evidence="1">T6SS Phospholipase effector Tle1-like catalytic domain-containing protein</fullName>
    </recommendedName>
</protein>
<feature type="domain" description="T6SS Phospholipase effector Tle1-like catalytic" evidence="1">
    <location>
        <begin position="365"/>
        <end position="485"/>
    </location>
</feature>
<evidence type="ECO:0000313" key="2">
    <source>
        <dbReference type="EMBL" id="KAE8385692.1"/>
    </source>
</evidence>
<dbReference type="PANTHER" id="PTHR10622">
    <property type="entry name" value="HET DOMAIN-CONTAINING PROTEIN"/>
    <property type="match status" value="1"/>
</dbReference>
<dbReference type="Proteomes" id="UP000326877">
    <property type="component" value="Unassembled WGS sequence"/>
</dbReference>
<proteinExistence type="predicted"/>
<reference evidence="2" key="1">
    <citation type="submission" date="2019-04" db="EMBL/GenBank/DDBJ databases">
        <title>Friends and foes A comparative genomics studyof 23 Aspergillus species from section Flavi.</title>
        <authorList>
            <consortium name="DOE Joint Genome Institute"/>
            <person name="Kjaerbolling I."/>
            <person name="Vesth T."/>
            <person name="Frisvad J.C."/>
            <person name="Nybo J.L."/>
            <person name="Theobald S."/>
            <person name="Kildgaard S."/>
            <person name="Isbrandt T."/>
            <person name="Kuo A."/>
            <person name="Sato A."/>
            <person name="Lyhne E.K."/>
            <person name="Kogle M.E."/>
            <person name="Wiebenga A."/>
            <person name="Kun R.S."/>
            <person name="Lubbers R.J."/>
            <person name="Makela M.R."/>
            <person name="Barry K."/>
            <person name="Chovatia M."/>
            <person name="Clum A."/>
            <person name="Daum C."/>
            <person name="Haridas S."/>
            <person name="He G."/>
            <person name="LaButti K."/>
            <person name="Lipzen A."/>
            <person name="Mondo S."/>
            <person name="Riley R."/>
            <person name="Salamov A."/>
            <person name="Simmons B.A."/>
            <person name="Magnuson J.K."/>
            <person name="Henrissat B."/>
            <person name="Mortensen U.H."/>
            <person name="Larsen T.O."/>
            <person name="Devries R.P."/>
            <person name="Grigoriev I.V."/>
            <person name="Machida M."/>
            <person name="Baker S.E."/>
            <person name="Andersen M.R."/>
        </authorList>
    </citation>
    <scope>NUCLEOTIDE SEQUENCE [LARGE SCALE GENOMIC DNA]</scope>
    <source>
        <strain evidence="2">IBT 14317</strain>
    </source>
</reference>
<dbReference type="EMBL" id="ML735328">
    <property type="protein sequence ID" value="KAE8385692.1"/>
    <property type="molecule type" value="Genomic_DNA"/>
</dbReference>
<dbReference type="InterPro" id="IPR018712">
    <property type="entry name" value="Tle1-like_cat"/>
</dbReference>
<evidence type="ECO:0000259" key="1">
    <source>
        <dbReference type="Pfam" id="PF09994"/>
    </source>
</evidence>
<gene>
    <name evidence="2" type="ORF">BDV23DRAFT_176043</name>
</gene>
<dbReference type="AlphaFoldDB" id="A0A5N7BV34"/>
<sequence>MRLLHTRHTPLQLKEFGEDKIRTCEIEYAILSHRWGDDDTSFQDLINPNSNTENTKGYRKIQRFLAICAREGYDSAELSEAINSMFRWYQLADVCYAYLEDVQPNKNKDDLNKEVENSEWFQCGWTLQELIAPSNMVFLAADWTKIGEKHDLSGLISRITMIDEAKRISWASTRNTTRVEDMAYCLMGIFNEEVMKVSDDQSLFAWDASEFEGLNATGLLALTPVFFKNSKNIVPFRFLKNSSPFTSQFIRIRRNLQKHMAWGHLRFTEPSTIYARKICWGLEEAVIKPARATLIQGTEPVAAKSQHNLILLFDSGCRNRHRTGTGSTIQAMRHLISDTGDSQICCFDQTAADEVDSIEMRVMRAYKIWNTYLAWYLATSRGNRDMARSEFSRMTSLRSWNQGCTVTFLGLFDSVNMAPGCNLARGTSGRLKEEDLPSVLIHPALVVRHAVAIDEQHPALRPNLANEIAGCTHDFQELWFPGGHAVSNSPRP</sequence>
<organism evidence="2">
    <name type="scientific">Petromyces alliaceus</name>
    <name type="common">Aspergillus alliaceus</name>
    <dbReference type="NCBI Taxonomy" id="209559"/>
    <lineage>
        <taxon>Eukaryota</taxon>
        <taxon>Fungi</taxon>
        <taxon>Dikarya</taxon>
        <taxon>Ascomycota</taxon>
        <taxon>Pezizomycotina</taxon>
        <taxon>Eurotiomycetes</taxon>
        <taxon>Eurotiomycetidae</taxon>
        <taxon>Eurotiales</taxon>
        <taxon>Aspergillaceae</taxon>
        <taxon>Aspergillus</taxon>
        <taxon>Aspergillus subgen. Circumdati</taxon>
    </lineage>
</organism>
<name>A0A5N7BV34_PETAA</name>
<accession>A0A5N7BV34</accession>
<dbReference type="PANTHER" id="PTHR10622:SF12">
    <property type="entry name" value="HET DOMAIN-CONTAINING PROTEIN"/>
    <property type="match status" value="1"/>
</dbReference>
<dbReference type="Pfam" id="PF09994">
    <property type="entry name" value="T6SS_Tle1-like_cat"/>
    <property type="match status" value="1"/>
</dbReference>
<dbReference type="OrthoDB" id="674604at2759"/>